<evidence type="ECO:0008006" key="4">
    <source>
        <dbReference type="Google" id="ProtNLM"/>
    </source>
</evidence>
<dbReference type="AlphaFoldDB" id="A0A9P9AG27"/>
<comment type="caution">
    <text evidence="2">The sequence shown here is derived from an EMBL/GenBank/DDBJ whole genome shotgun (WGS) entry which is preliminary data.</text>
</comment>
<reference evidence="2 3" key="1">
    <citation type="journal article" date="2021" name="Nat. Commun.">
        <title>Genetic determinants of endophytism in the Arabidopsis root mycobiome.</title>
        <authorList>
            <person name="Mesny F."/>
            <person name="Miyauchi S."/>
            <person name="Thiergart T."/>
            <person name="Pickel B."/>
            <person name="Atanasova L."/>
            <person name="Karlsson M."/>
            <person name="Huettel B."/>
            <person name="Barry K.W."/>
            <person name="Haridas S."/>
            <person name="Chen C."/>
            <person name="Bauer D."/>
            <person name="Andreopoulos W."/>
            <person name="Pangilinan J."/>
            <person name="LaButti K."/>
            <person name="Riley R."/>
            <person name="Lipzen A."/>
            <person name="Clum A."/>
            <person name="Drula E."/>
            <person name="Henrissat B."/>
            <person name="Kohler A."/>
            <person name="Grigoriev I.V."/>
            <person name="Martin F.M."/>
            <person name="Hacquard S."/>
        </authorList>
    </citation>
    <scope>NUCLEOTIDE SEQUENCE [LARGE SCALE GENOMIC DNA]</scope>
    <source>
        <strain evidence="2 3">MPI-CAGE-CH-0241</strain>
    </source>
</reference>
<evidence type="ECO:0000256" key="1">
    <source>
        <dbReference type="SAM" id="MobiDB-lite"/>
    </source>
</evidence>
<name>A0A9P9AG27_9HYPO</name>
<feature type="region of interest" description="Disordered" evidence="1">
    <location>
        <begin position="96"/>
        <end position="118"/>
    </location>
</feature>
<protein>
    <recommendedName>
        <fullName evidence="4">Protein kinase domain-containing protein</fullName>
    </recommendedName>
</protein>
<dbReference type="OrthoDB" id="1738954at2759"/>
<feature type="compositionally biased region" description="Polar residues" evidence="1">
    <location>
        <begin position="96"/>
        <end position="113"/>
    </location>
</feature>
<keyword evidence="3" id="KW-1185">Reference proteome</keyword>
<organism evidence="2 3">
    <name type="scientific">Thelonectria olida</name>
    <dbReference type="NCBI Taxonomy" id="1576542"/>
    <lineage>
        <taxon>Eukaryota</taxon>
        <taxon>Fungi</taxon>
        <taxon>Dikarya</taxon>
        <taxon>Ascomycota</taxon>
        <taxon>Pezizomycotina</taxon>
        <taxon>Sordariomycetes</taxon>
        <taxon>Hypocreomycetidae</taxon>
        <taxon>Hypocreales</taxon>
        <taxon>Nectriaceae</taxon>
        <taxon>Thelonectria</taxon>
    </lineage>
</organism>
<dbReference type="Proteomes" id="UP000777438">
    <property type="component" value="Unassembled WGS sequence"/>
</dbReference>
<sequence>MGLKLSWQVRFLKDELKLAVSLTNEVTDTLRGSQAFVEALMTRGFAGPDDPSRDPQLGVIESHIKHPSIGFLELIGSSLRISCLLSPPDILRNQAANESLSDSRQPTAGQGETKSQRKDLMKLVANKTEIPAKIPQYDGLERWELLEKMGAGGFSTVYRAQDLDGKAGEVAD</sequence>
<dbReference type="EMBL" id="JAGPYM010000149">
    <property type="protein sequence ID" value="KAH6866089.1"/>
    <property type="molecule type" value="Genomic_DNA"/>
</dbReference>
<evidence type="ECO:0000313" key="3">
    <source>
        <dbReference type="Proteomes" id="UP000777438"/>
    </source>
</evidence>
<proteinExistence type="predicted"/>
<accession>A0A9P9AG27</accession>
<gene>
    <name evidence="2" type="ORF">B0T10DRAFT_468124</name>
</gene>
<evidence type="ECO:0000313" key="2">
    <source>
        <dbReference type="EMBL" id="KAH6866089.1"/>
    </source>
</evidence>